<dbReference type="Proteomes" id="UP000828390">
    <property type="component" value="Unassembled WGS sequence"/>
</dbReference>
<dbReference type="AlphaFoldDB" id="A0A9D4M393"/>
<evidence type="ECO:0000313" key="1">
    <source>
        <dbReference type="EMBL" id="KAH3868713.1"/>
    </source>
</evidence>
<protein>
    <submittedName>
        <fullName evidence="1">Uncharacterized protein</fullName>
    </submittedName>
</protein>
<name>A0A9D4M393_DREPO</name>
<gene>
    <name evidence="1" type="ORF">DPMN_031865</name>
</gene>
<evidence type="ECO:0000313" key="2">
    <source>
        <dbReference type="Proteomes" id="UP000828390"/>
    </source>
</evidence>
<sequence length="138" mass="15482">MRKHGDIDLMKANALLCFVKKEVLPQTTPRICVLIQSESAKHLGIKLHRSLKSSHAVDERIRKARSSVFSLMTNETTYDINPLKNGLSRGKVSIPAALNGSELWSSLTNYDVLTPERFLIFTAKCVKICKLAQELICQ</sequence>
<proteinExistence type="predicted"/>
<accession>A0A9D4M393</accession>
<dbReference type="EMBL" id="JAIWYP010000002">
    <property type="protein sequence ID" value="KAH3868713.1"/>
    <property type="molecule type" value="Genomic_DNA"/>
</dbReference>
<reference evidence="1" key="1">
    <citation type="journal article" date="2019" name="bioRxiv">
        <title>The Genome of the Zebra Mussel, Dreissena polymorpha: A Resource for Invasive Species Research.</title>
        <authorList>
            <person name="McCartney M.A."/>
            <person name="Auch B."/>
            <person name="Kono T."/>
            <person name="Mallez S."/>
            <person name="Zhang Y."/>
            <person name="Obille A."/>
            <person name="Becker A."/>
            <person name="Abrahante J.E."/>
            <person name="Garbe J."/>
            <person name="Badalamenti J.P."/>
            <person name="Herman A."/>
            <person name="Mangelson H."/>
            <person name="Liachko I."/>
            <person name="Sullivan S."/>
            <person name="Sone E.D."/>
            <person name="Koren S."/>
            <person name="Silverstein K.A.T."/>
            <person name="Beckman K.B."/>
            <person name="Gohl D.M."/>
        </authorList>
    </citation>
    <scope>NUCLEOTIDE SEQUENCE</scope>
    <source>
        <strain evidence="1">Duluth1</strain>
        <tissue evidence="1">Whole animal</tissue>
    </source>
</reference>
<reference evidence="1" key="2">
    <citation type="submission" date="2020-11" db="EMBL/GenBank/DDBJ databases">
        <authorList>
            <person name="McCartney M.A."/>
            <person name="Auch B."/>
            <person name="Kono T."/>
            <person name="Mallez S."/>
            <person name="Becker A."/>
            <person name="Gohl D.M."/>
            <person name="Silverstein K.A.T."/>
            <person name="Koren S."/>
            <person name="Bechman K.B."/>
            <person name="Herman A."/>
            <person name="Abrahante J.E."/>
            <person name="Garbe J."/>
        </authorList>
    </citation>
    <scope>NUCLEOTIDE SEQUENCE</scope>
    <source>
        <strain evidence="1">Duluth1</strain>
        <tissue evidence="1">Whole animal</tissue>
    </source>
</reference>
<organism evidence="1 2">
    <name type="scientific">Dreissena polymorpha</name>
    <name type="common">Zebra mussel</name>
    <name type="synonym">Mytilus polymorpha</name>
    <dbReference type="NCBI Taxonomy" id="45954"/>
    <lineage>
        <taxon>Eukaryota</taxon>
        <taxon>Metazoa</taxon>
        <taxon>Spiralia</taxon>
        <taxon>Lophotrochozoa</taxon>
        <taxon>Mollusca</taxon>
        <taxon>Bivalvia</taxon>
        <taxon>Autobranchia</taxon>
        <taxon>Heteroconchia</taxon>
        <taxon>Euheterodonta</taxon>
        <taxon>Imparidentia</taxon>
        <taxon>Neoheterodontei</taxon>
        <taxon>Myida</taxon>
        <taxon>Dreissenoidea</taxon>
        <taxon>Dreissenidae</taxon>
        <taxon>Dreissena</taxon>
    </lineage>
</organism>
<keyword evidence="2" id="KW-1185">Reference proteome</keyword>
<comment type="caution">
    <text evidence="1">The sequence shown here is derived from an EMBL/GenBank/DDBJ whole genome shotgun (WGS) entry which is preliminary data.</text>
</comment>